<dbReference type="EMBL" id="BARV01029021">
    <property type="protein sequence ID" value="GAI40205.1"/>
    <property type="molecule type" value="Genomic_DNA"/>
</dbReference>
<gene>
    <name evidence="1" type="ORF">S06H3_46346</name>
</gene>
<name>X1PMB5_9ZZZZ</name>
<dbReference type="Pfam" id="PF13646">
    <property type="entry name" value="HEAT_2"/>
    <property type="match status" value="1"/>
</dbReference>
<dbReference type="Gene3D" id="1.25.10.10">
    <property type="entry name" value="Leucine-rich Repeat Variant"/>
    <property type="match status" value="1"/>
</dbReference>
<proteinExistence type="predicted"/>
<evidence type="ECO:0000313" key="1">
    <source>
        <dbReference type="EMBL" id="GAI40205.1"/>
    </source>
</evidence>
<feature type="non-terminal residue" evidence="1">
    <location>
        <position position="258"/>
    </location>
</feature>
<dbReference type="AlphaFoldDB" id="X1PMB5"/>
<comment type="caution">
    <text evidence="1">The sequence shown here is derived from an EMBL/GenBank/DDBJ whole genome shotgun (WGS) entry which is preliminary data.</text>
</comment>
<dbReference type="InterPro" id="IPR011989">
    <property type="entry name" value="ARM-like"/>
</dbReference>
<organism evidence="1">
    <name type="scientific">marine sediment metagenome</name>
    <dbReference type="NCBI Taxonomy" id="412755"/>
    <lineage>
        <taxon>unclassified sequences</taxon>
        <taxon>metagenomes</taxon>
        <taxon>ecological metagenomes</taxon>
    </lineage>
</organism>
<dbReference type="PANTHER" id="PTHR12697:SF5">
    <property type="entry name" value="DEOXYHYPUSINE HYDROXYLASE"/>
    <property type="match status" value="1"/>
</dbReference>
<accession>X1PMB5</accession>
<dbReference type="GO" id="GO:0016491">
    <property type="term" value="F:oxidoreductase activity"/>
    <property type="evidence" value="ECO:0007669"/>
    <property type="project" value="TreeGrafter"/>
</dbReference>
<dbReference type="SUPFAM" id="SSF48371">
    <property type="entry name" value="ARM repeat"/>
    <property type="match status" value="1"/>
</dbReference>
<dbReference type="SMART" id="SM00567">
    <property type="entry name" value="EZ_HEAT"/>
    <property type="match status" value="2"/>
</dbReference>
<dbReference type="InterPro" id="IPR016024">
    <property type="entry name" value="ARM-type_fold"/>
</dbReference>
<sequence length="258" mass="28836">GLNSPLFNGQEIPLDQFSKEEIKPFADFLLDVVTPKRKRAGVTEKPIKPKIERSLSIPELTAKKDVEGLIKALRHKRVEVRKTAARALGEMGEERAVEPLIRVLNDSDESQIVWRRAAEALGNIGDERAVLSLTKSLEYYDDIGRVAKSALAKISGGKFSIKRGKCPICGTEFDLWEGRKVRCASCGADLKVKQGQLVEIMANKVTESPVYEVTLPIRRNIQEILSPVITWPTFCCLCLRLVKESNFYTISKTDYTGT</sequence>
<evidence type="ECO:0008006" key="2">
    <source>
        <dbReference type="Google" id="ProtNLM"/>
    </source>
</evidence>
<protein>
    <recommendedName>
        <fullName evidence="2">HEAT repeat domain-containing protein</fullName>
    </recommendedName>
</protein>
<dbReference type="PROSITE" id="PS50176">
    <property type="entry name" value="ARM_REPEAT"/>
    <property type="match status" value="1"/>
</dbReference>
<feature type="non-terminal residue" evidence="1">
    <location>
        <position position="1"/>
    </location>
</feature>
<reference evidence="1" key="1">
    <citation type="journal article" date="2014" name="Front. Microbiol.">
        <title>High frequency of phylogenetically diverse reductive dehalogenase-homologous genes in deep subseafloor sedimentary metagenomes.</title>
        <authorList>
            <person name="Kawai M."/>
            <person name="Futagami T."/>
            <person name="Toyoda A."/>
            <person name="Takaki Y."/>
            <person name="Nishi S."/>
            <person name="Hori S."/>
            <person name="Arai W."/>
            <person name="Tsubouchi T."/>
            <person name="Morono Y."/>
            <person name="Uchiyama I."/>
            <person name="Ito T."/>
            <person name="Fujiyama A."/>
            <person name="Inagaki F."/>
            <person name="Takami H."/>
        </authorList>
    </citation>
    <scope>NUCLEOTIDE SEQUENCE</scope>
    <source>
        <strain evidence="1">Expedition CK06-06</strain>
    </source>
</reference>
<dbReference type="PANTHER" id="PTHR12697">
    <property type="entry name" value="PBS LYASE HEAT-LIKE PROTEIN"/>
    <property type="match status" value="1"/>
</dbReference>
<dbReference type="InterPro" id="IPR000225">
    <property type="entry name" value="Armadillo"/>
</dbReference>
<dbReference type="InterPro" id="IPR004155">
    <property type="entry name" value="PBS_lyase_HEAT"/>
</dbReference>